<dbReference type="Proteomes" id="UP000253742">
    <property type="component" value="Unassembled WGS sequence"/>
</dbReference>
<comment type="similarity">
    <text evidence="2 4">Belongs to the Nudix hydrolase family.</text>
</comment>
<dbReference type="STRING" id="146923.Spa2297_01040"/>
<dbReference type="InterPro" id="IPR020476">
    <property type="entry name" value="Nudix_hydrolase"/>
</dbReference>
<organism evidence="7 8">
    <name type="scientific">Streptomyces parvulus</name>
    <dbReference type="NCBI Taxonomy" id="146923"/>
    <lineage>
        <taxon>Bacteria</taxon>
        <taxon>Bacillati</taxon>
        <taxon>Actinomycetota</taxon>
        <taxon>Actinomycetes</taxon>
        <taxon>Kitasatosporales</taxon>
        <taxon>Streptomycetaceae</taxon>
        <taxon>Streptomyces</taxon>
    </lineage>
</organism>
<name>A0A369VBM8_9ACTN</name>
<dbReference type="SUPFAM" id="SSF55811">
    <property type="entry name" value="Nudix"/>
    <property type="match status" value="1"/>
</dbReference>
<evidence type="ECO:0000256" key="3">
    <source>
        <dbReference type="ARBA" id="ARBA00022801"/>
    </source>
</evidence>
<comment type="cofactor">
    <cofactor evidence="1">
        <name>Mg(2+)</name>
        <dbReference type="ChEBI" id="CHEBI:18420"/>
    </cofactor>
</comment>
<dbReference type="Gene3D" id="3.90.79.10">
    <property type="entry name" value="Nucleoside Triphosphate Pyrophosphohydrolase"/>
    <property type="match status" value="1"/>
</dbReference>
<evidence type="ECO:0000313" key="8">
    <source>
        <dbReference type="Proteomes" id="UP000253742"/>
    </source>
</evidence>
<dbReference type="GO" id="GO:0016787">
    <property type="term" value="F:hydrolase activity"/>
    <property type="evidence" value="ECO:0007669"/>
    <property type="project" value="UniProtKB-KW"/>
</dbReference>
<reference evidence="7 8" key="1">
    <citation type="submission" date="2018-07" db="EMBL/GenBank/DDBJ databases">
        <title>Genome guided investigation of antibiotics producing actinomycetales strain isolated from a Macau mangrove ecosystem.</title>
        <authorList>
            <person name="Hu D."/>
        </authorList>
    </citation>
    <scope>NUCLEOTIDE SEQUENCE [LARGE SCALE GENOMIC DNA]</scope>
    <source>
        <strain evidence="7 8">2297</strain>
    </source>
</reference>
<dbReference type="OrthoDB" id="4035289at2"/>
<dbReference type="PROSITE" id="PS00893">
    <property type="entry name" value="NUDIX_BOX"/>
    <property type="match status" value="1"/>
</dbReference>
<dbReference type="InterPro" id="IPR020084">
    <property type="entry name" value="NUDIX_hydrolase_CS"/>
</dbReference>
<comment type="caution">
    <text evidence="7">The sequence shown here is derived from an EMBL/GenBank/DDBJ whole genome shotgun (WGS) entry which is preliminary data.</text>
</comment>
<dbReference type="AlphaFoldDB" id="A0A369VBM8"/>
<evidence type="ECO:0000259" key="6">
    <source>
        <dbReference type="PROSITE" id="PS51462"/>
    </source>
</evidence>
<dbReference type="RefSeq" id="WP_114527337.1">
    <property type="nucleotide sequence ID" value="NZ_JBIBWI010000016.1"/>
</dbReference>
<dbReference type="PROSITE" id="PS51462">
    <property type="entry name" value="NUDIX"/>
    <property type="match status" value="1"/>
</dbReference>
<protein>
    <submittedName>
        <fullName evidence="7">NUDIX domain-containing protein</fullName>
    </submittedName>
</protein>
<feature type="domain" description="Nudix hydrolase" evidence="6">
    <location>
        <begin position="31"/>
        <end position="158"/>
    </location>
</feature>
<dbReference type="CDD" id="cd04678">
    <property type="entry name" value="NUDIX_MTH2_Nudt15"/>
    <property type="match status" value="1"/>
</dbReference>
<proteinExistence type="inferred from homology"/>
<evidence type="ECO:0000256" key="2">
    <source>
        <dbReference type="ARBA" id="ARBA00005582"/>
    </source>
</evidence>
<dbReference type="InterPro" id="IPR015797">
    <property type="entry name" value="NUDIX_hydrolase-like_dom_sf"/>
</dbReference>
<keyword evidence="3 4" id="KW-0378">Hydrolase</keyword>
<dbReference type="PANTHER" id="PTHR43046">
    <property type="entry name" value="GDP-MANNOSE MANNOSYL HYDROLASE"/>
    <property type="match status" value="1"/>
</dbReference>
<dbReference type="PRINTS" id="PR00502">
    <property type="entry name" value="NUDIXFAMILY"/>
</dbReference>
<sequence length="183" mass="19105">MNSPDHELDLGPDLTPPLGAERPERARPTPHGLIGVGLAVVDPAGRVLLGLGHDGRWELPGGKVDPGEDFETAAARELAEETGLVVAAGDVRILAVLLGGPAGPARVTAAAVTERASGTARVTEPDKIDRWEWFARDAVPSALFPPSASVLDCLWPGEERRGAPEVRHYGVTAARASEPHGSA</sequence>
<feature type="region of interest" description="Disordered" evidence="5">
    <location>
        <begin position="1"/>
        <end position="31"/>
    </location>
</feature>
<evidence type="ECO:0000256" key="1">
    <source>
        <dbReference type="ARBA" id="ARBA00001946"/>
    </source>
</evidence>
<dbReference type="InterPro" id="IPR000086">
    <property type="entry name" value="NUDIX_hydrolase_dom"/>
</dbReference>
<evidence type="ECO:0000256" key="4">
    <source>
        <dbReference type="RuleBase" id="RU003476"/>
    </source>
</evidence>
<evidence type="ECO:0000313" key="7">
    <source>
        <dbReference type="EMBL" id="RDD90486.1"/>
    </source>
</evidence>
<accession>A0A369VBM8</accession>
<dbReference type="PANTHER" id="PTHR43046:SF14">
    <property type="entry name" value="MUTT_NUDIX FAMILY PROTEIN"/>
    <property type="match status" value="1"/>
</dbReference>
<dbReference type="EMBL" id="QQBH01000002">
    <property type="protein sequence ID" value="RDD90486.1"/>
    <property type="molecule type" value="Genomic_DNA"/>
</dbReference>
<gene>
    <name evidence="7" type="ORF">DVZ84_03780</name>
</gene>
<dbReference type="Pfam" id="PF00293">
    <property type="entry name" value="NUDIX"/>
    <property type="match status" value="1"/>
</dbReference>
<evidence type="ECO:0000256" key="5">
    <source>
        <dbReference type="SAM" id="MobiDB-lite"/>
    </source>
</evidence>